<name>A0A381YZ44_9ZZZZ</name>
<reference evidence="5" key="1">
    <citation type="submission" date="2018-05" db="EMBL/GenBank/DDBJ databases">
        <authorList>
            <person name="Lanie J.A."/>
            <person name="Ng W.-L."/>
            <person name="Kazmierczak K.M."/>
            <person name="Andrzejewski T.M."/>
            <person name="Davidsen T.M."/>
            <person name="Wayne K.J."/>
            <person name="Tettelin H."/>
            <person name="Glass J.I."/>
            <person name="Rusch D."/>
            <person name="Podicherti R."/>
            <person name="Tsui H.-C.T."/>
            <person name="Winkler M.E."/>
        </authorList>
    </citation>
    <scope>NUCLEOTIDE SEQUENCE</scope>
</reference>
<dbReference type="InterPro" id="IPR018101">
    <property type="entry name" value="Transl_elong_Ts_CS"/>
</dbReference>
<organism evidence="5">
    <name type="scientific">marine metagenome</name>
    <dbReference type="NCBI Taxonomy" id="408172"/>
    <lineage>
        <taxon>unclassified sequences</taxon>
        <taxon>metagenomes</taxon>
        <taxon>ecological metagenomes</taxon>
    </lineage>
</organism>
<dbReference type="PROSITE" id="PS01126">
    <property type="entry name" value="EF_TS_1"/>
    <property type="match status" value="1"/>
</dbReference>
<comment type="similarity">
    <text evidence="1">Belongs to the EF-Ts family.</text>
</comment>
<keyword evidence="3" id="KW-0648">Protein biosynthesis</keyword>
<dbReference type="InterPro" id="IPR014039">
    <property type="entry name" value="Transl_elong_EFTs/EF1B_dimer"/>
</dbReference>
<dbReference type="SUPFAM" id="SSF46934">
    <property type="entry name" value="UBA-like"/>
    <property type="match status" value="1"/>
</dbReference>
<dbReference type="InterPro" id="IPR009060">
    <property type="entry name" value="UBA-like_sf"/>
</dbReference>
<evidence type="ECO:0000259" key="4">
    <source>
        <dbReference type="Pfam" id="PF00889"/>
    </source>
</evidence>
<keyword evidence="2" id="KW-0251">Elongation factor</keyword>
<dbReference type="AlphaFoldDB" id="A0A381YZ44"/>
<dbReference type="PANTHER" id="PTHR11741">
    <property type="entry name" value="ELONGATION FACTOR TS"/>
    <property type="match status" value="1"/>
</dbReference>
<dbReference type="FunFam" id="1.10.8.10:FF:000001">
    <property type="entry name" value="Elongation factor Ts"/>
    <property type="match status" value="1"/>
</dbReference>
<dbReference type="HAMAP" id="MF_00050">
    <property type="entry name" value="EF_Ts"/>
    <property type="match status" value="1"/>
</dbReference>
<dbReference type="FunFam" id="1.10.286.20:FF:000001">
    <property type="entry name" value="Elongation factor Ts"/>
    <property type="match status" value="1"/>
</dbReference>
<sequence length="288" mass="32594">MNNIMVNVKNLRDMTGAGFLDCKKALEANDQSIEKSIVYLRKKGLAKANKKSSRQTNEGAIGLYSNEAKTVLIQINTETDFAAKNEVFLNFMNEIGGFALEVDNINISLESFVKLSFRNKIISEYFTDIITKIGENIILSQLIIVPNNDGCMISTYIHNAYKKNIGKIAVVLKSKINEIDEESKILGKNLCMHIAASKPFALSIEKLNKNLIKKEREIQIETIKSSGKPNNILEKILEGKMKKFYSDSVLLEQPYILDLDKTVKQIITEFSKRNNFEIIDYKLIVLNS</sequence>
<evidence type="ECO:0000256" key="3">
    <source>
        <dbReference type="ARBA" id="ARBA00022917"/>
    </source>
</evidence>
<evidence type="ECO:0000256" key="1">
    <source>
        <dbReference type="ARBA" id="ARBA00005532"/>
    </source>
</evidence>
<dbReference type="InterPro" id="IPR036402">
    <property type="entry name" value="EF-Ts_dimer_sf"/>
</dbReference>
<dbReference type="Gene3D" id="1.10.8.10">
    <property type="entry name" value="DNA helicase RuvA subunit, C-terminal domain"/>
    <property type="match status" value="1"/>
</dbReference>
<protein>
    <recommendedName>
        <fullName evidence="4">Translation elongation factor EFTs/EF1B dimerisation domain-containing protein</fullName>
    </recommendedName>
</protein>
<evidence type="ECO:0000256" key="2">
    <source>
        <dbReference type="ARBA" id="ARBA00022768"/>
    </source>
</evidence>
<dbReference type="PANTHER" id="PTHR11741:SF0">
    <property type="entry name" value="ELONGATION FACTOR TS, MITOCHONDRIAL"/>
    <property type="match status" value="1"/>
</dbReference>
<dbReference type="SUPFAM" id="SSF54713">
    <property type="entry name" value="Elongation factor Ts (EF-Ts), dimerisation domain"/>
    <property type="match status" value="1"/>
</dbReference>
<dbReference type="Gene3D" id="3.30.479.20">
    <property type="entry name" value="Elongation factor Ts, dimerisation domain"/>
    <property type="match status" value="2"/>
</dbReference>
<dbReference type="EMBL" id="UINC01019435">
    <property type="protein sequence ID" value="SVA82275.1"/>
    <property type="molecule type" value="Genomic_DNA"/>
</dbReference>
<dbReference type="GO" id="GO:0005737">
    <property type="term" value="C:cytoplasm"/>
    <property type="evidence" value="ECO:0007669"/>
    <property type="project" value="UniProtKB-ARBA"/>
</dbReference>
<dbReference type="InterPro" id="IPR001816">
    <property type="entry name" value="Transl_elong_EFTs/EF1B"/>
</dbReference>
<gene>
    <name evidence="5" type="ORF">METZ01_LOCUS135129</name>
</gene>
<feature type="domain" description="Translation elongation factor EFTs/EF1B dimerisation" evidence="4">
    <location>
        <begin position="71"/>
        <end position="280"/>
    </location>
</feature>
<evidence type="ECO:0000313" key="5">
    <source>
        <dbReference type="EMBL" id="SVA82275.1"/>
    </source>
</evidence>
<dbReference type="Gene3D" id="1.10.286.20">
    <property type="match status" value="1"/>
</dbReference>
<dbReference type="NCBIfam" id="TIGR00116">
    <property type="entry name" value="tsf"/>
    <property type="match status" value="1"/>
</dbReference>
<dbReference type="CDD" id="cd14275">
    <property type="entry name" value="UBA_EF-Ts"/>
    <property type="match status" value="1"/>
</dbReference>
<dbReference type="GO" id="GO:0003746">
    <property type="term" value="F:translation elongation factor activity"/>
    <property type="evidence" value="ECO:0007669"/>
    <property type="project" value="UniProtKB-KW"/>
</dbReference>
<proteinExistence type="inferred from homology"/>
<dbReference type="Pfam" id="PF00889">
    <property type="entry name" value="EF_TS"/>
    <property type="match status" value="1"/>
</dbReference>
<accession>A0A381YZ44</accession>